<keyword evidence="2" id="KW-0645">Protease</keyword>
<evidence type="ECO:0000313" key="3">
    <source>
        <dbReference type="Proteomes" id="UP000050443"/>
    </source>
</evidence>
<keyword evidence="2" id="KW-0378">Hydrolase</keyword>
<name>A0A0Q0S7K6_9FLAO</name>
<dbReference type="RefSeq" id="WP_055096142.1">
    <property type="nucleotide sequence ID" value="NZ_JRLF01000012.1"/>
</dbReference>
<evidence type="ECO:0000256" key="1">
    <source>
        <dbReference type="SAM" id="SignalP"/>
    </source>
</evidence>
<sequence>MKKIAILLLLLLVSVSLINCASFSKKDFKEDYISLNAVDIYSFNGKYTFAPIKKYDKKNEHSDLESIKKYINSYHYITNDILKFENIDSTVNNVSQYYIELKILNTTELSIELFKNNNSLKKQQIKGTLKKDGMFYLDNNYLKCTGIPYLFGGCNNDKRRIAISKNNNLIVNEAVDNSGALLFLFWAGKSYNSAYEFKRLE</sequence>
<dbReference type="GO" id="GO:0004177">
    <property type="term" value="F:aminopeptidase activity"/>
    <property type="evidence" value="ECO:0007669"/>
    <property type="project" value="UniProtKB-KW"/>
</dbReference>
<proteinExistence type="predicted"/>
<dbReference type="AlphaFoldDB" id="A0A0Q0S7K6"/>
<dbReference type="PATRIC" id="fig|362413.3.peg.1234"/>
<feature type="chain" id="PRO_5006183799" evidence="1">
    <location>
        <begin position="22"/>
        <end position="201"/>
    </location>
</feature>
<keyword evidence="2" id="KW-0031">Aminopeptidase</keyword>
<dbReference type="OrthoDB" id="756944at2"/>
<reference evidence="2 3" key="1">
    <citation type="submission" date="2014-09" db="EMBL/GenBank/DDBJ databases">
        <title>Genome sequence of Flavobacterium aquidurense RC62.</title>
        <authorList>
            <person name="Kim J.F."/>
            <person name="Kwak M.-J."/>
        </authorList>
    </citation>
    <scope>NUCLEOTIDE SEQUENCE [LARGE SCALE GENOMIC DNA]</scope>
    <source>
        <strain evidence="2 3">RC62</strain>
    </source>
</reference>
<evidence type="ECO:0000313" key="2">
    <source>
        <dbReference type="EMBL" id="KQB39577.1"/>
    </source>
</evidence>
<dbReference type="STRING" id="362413.RC62_1263"/>
<dbReference type="EMBL" id="JRLF01000012">
    <property type="protein sequence ID" value="KQB39577.1"/>
    <property type="molecule type" value="Genomic_DNA"/>
</dbReference>
<accession>A0A0Q0S7K6</accession>
<protein>
    <submittedName>
        <fullName evidence="2">Methionine aminopeptidase</fullName>
    </submittedName>
</protein>
<comment type="caution">
    <text evidence="2">The sequence shown here is derived from an EMBL/GenBank/DDBJ whole genome shotgun (WGS) entry which is preliminary data.</text>
</comment>
<feature type="signal peptide" evidence="1">
    <location>
        <begin position="1"/>
        <end position="21"/>
    </location>
</feature>
<gene>
    <name evidence="2" type="ORF">RC62_1263</name>
</gene>
<keyword evidence="1" id="KW-0732">Signal</keyword>
<organism evidence="2 3">
    <name type="scientific">Flavobacterium aquidurense</name>
    <dbReference type="NCBI Taxonomy" id="362413"/>
    <lineage>
        <taxon>Bacteria</taxon>
        <taxon>Pseudomonadati</taxon>
        <taxon>Bacteroidota</taxon>
        <taxon>Flavobacteriia</taxon>
        <taxon>Flavobacteriales</taxon>
        <taxon>Flavobacteriaceae</taxon>
        <taxon>Flavobacterium</taxon>
    </lineage>
</organism>
<dbReference type="Proteomes" id="UP000050443">
    <property type="component" value="Unassembled WGS sequence"/>
</dbReference>